<feature type="signal peptide" evidence="2">
    <location>
        <begin position="1"/>
        <end position="21"/>
    </location>
</feature>
<accession>A0A2S1LC13</accession>
<keyword evidence="1 2" id="KW-0732">Signal</keyword>
<dbReference type="KEGG" id="ffa:FFWV33_06900"/>
<feature type="chain" id="PRO_5015559154" description="Secretion system C-terminal sorting domain-containing protein" evidence="2">
    <location>
        <begin position="22"/>
        <end position="232"/>
    </location>
</feature>
<organism evidence="4 5">
    <name type="scientific">Flavobacterium faecale</name>
    <dbReference type="NCBI Taxonomy" id="1355330"/>
    <lineage>
        <taxon>Bacteria</taxon>
        <taxon>Pseudomonadati</taxon>
        <taxon>Bacteroidota</taxon>
        <taxon>Flavobacteriia</taxon>
        <taxon>Flavobacteriales</taxon>
        <taxon>Flavobacteriaceae</taxon>
        <taxon>Flavobacterium</taxon>
    </lineage>
</organism>
<dbReference type="NCBIfam" id="TIGR04183">
    <property type="entry name" value="Por_Secre_tail"/>
    <property type="match status" value="1"/>
</dbReference>
<keyword evidence="5" id="KW-1185">Reference proteome</keyword>
<dbReference type="EMBL" id="CP020918">
    <property type="protein sequence ID" value="AWG21282.1"/>
    <property type="molecule type" value="Genomic_DNA"/>
</dbReference>
<protein>
    <recommendedName>
        <fullName evidence="3">Secretion system C-terminal sorting domain-containing protein</fullName>
    </recommendedName>
</protein>
<feature type="domain" description="Secretion system C-terminal sorting" evidence="3">
    <location>
        <begin position="163"/>
        <end position="230"/>
    </location>
</feature>
<evidence type="ECO:0000313" key="5">
    <source>
        <dbReference type="Proteomes" id="UP000244527"/>
    </source>
</evidence>
<sequence length="232" mass="25283">MKMIKQILYSLVIMSSMYSNAQTITFNGCHDLFEDQNYIFNYSGTDTTGRNFYTTTPVNGDQDCGGLGTCEFMLKWNAITLKWEFLADSGNGDFIEPSLIYSNSSASLPNPPDINLGTWTENTALTASECGGNLTTTNAILTGAVQSTTLGSNLIITNNDVVVYPNPVHDVLHFTSATSLIENVAVMNMQGQKVINTTSSNSEVNVSALQTGVYFLNLKSKEGVSVYKFVKE</sequence>
<dbReference type="Proteomes" id="UP000244527">
    <property type="component" value="Chromosome"/>
</dbReference>
<reference evidence="4 5" key="1">
    <citation type="submission" date="2017-04" db="EMBL/GenBank/DDBJ databases">
        <title>Compelte genome sequence of WV33.</title>
        <authorList>
            <person name="Lee P.C."/>
        </authorList>
    </citation>
    <scope>NUCLEOTIDE SEQUENCE [LARGE SCALE GENOMIC DNA]</scope>
    <source>
        <strain evidence="4 5">WV33</strain>
    </source>
</reference>
<dbReference type="InterPro" id="IPR026444">
    <property type="entry name" value="Secre_tail"/>
</dbReference>
<gene>
    <name evidence="4" type="ORF">FFWV33_06900</name>
</gene>
<proteinExistence type="predicted"/>
<dbReference type="AlphaFoldDB" id="A0A2S1LC13"/>
<dbReference type="Pfam" id="PF18962">
    <property type="entry name" value="Por_Secre_tail"/>
    <property type="match status" value="1"/>
</dbReference>
<evidence type="ECO:0000313" key="4">
    <source>
        <dbReference type="EMBL" id="AWG21282.1"/>
    </source>
</evidence>
<evidence type="ECO:0000259" key="3">
    <source>
        <dbReference type="Pfam" id="PF18962"/>
    </source>
</evidence>
<evidence type="ECO:0000256" key="2">
    <source>
        <dbReference type="SAM" id="SignalP"/>
    </source>
</evidence>
<name>A0A2S1LC13_9FLAO</name>
<evidence type="ECO:0000256" key="1">
    <source>
        <dbReference type="ARBA" id="ARBA00022729"/>
    </source>
</evidence>